<dbReference type="EnsemblPlants" id="ONIVA03G25930.1">
    <property type="protein sequence ID" value="ONIVA03G25930.1"/>
    <property type="gene ID" value="ONIVA03G25930"/>
</dbReference>
<keyword evidence="3" id="KW-1015">Disulfide bond</keyword>
<dbReference type="SMART" id="SM00645">
    <property type="entry name" value="Pept_C1"/>
    <property type="match status" value="1"/>
</dbReference>
<dbReference type="eggNOG" id="KOG1543">
    <property type="taxonomic scope" value="Eukaryota"/>
</dbReference>
<dbReference type="InterPro" id="IPR013201">
    <property type="entry name" value="Prot_inhib_I29"/>
</dbReference>
<sequence length="364" mass="40706">MMKKPLAWLQLSVLVAAMTVAAVHSFPLTDKDLESEENMWNLYERWRAVYTVSRDLAEKKSKFEVFKANARYIHEFNKKKDVTYKLGLNKFSDMTSDEFTAKYTGALPEADDDVVDSFNILSTQPLVHGGEDAPLAWDWRDHGAVTRVKDQGKCGSCWAFSVIGSVEGINAIRTGNLLTLSEQQVLDCSSAGDCNGGVTFDAFDLIIQNGTTLDQNGSPPYYPAYVARKEQCRFDPNKPPVIKIDGKHRGNKADEQALKLGVLTQPVSVRIKSNSLEFHHYHEGVFDGPCGPQFDHAVVVVGYGETQDGVHYWIVKNSWNESWGERGYIRMLRDIEDKGGMCGIATYPMYPDMNPPAATFAAYH</sequence>
<dbReference type="InterPro" id="IPR000668">
    <property type="entry name" value="Peptidase_C1A_C"/>
</dbReference>
<dbReference type="OMA" id="AMYPIYP"/>
<dbReference type="FunFam" id="3.90.70.10:FF:000207">
    <property type="entry name" value="Putative cysteine proteinase"/>
    <property type="match status" value="1"/>
</dbReference>
<accession>A0A0E0GQ37</accession>
<reference evidence="7" key="1">
    <citation type="submission" date="2015-04" db="UniProtKB">
        <authorList>
            <consortium name="EnsemblPlants"/>
        </authorList>
    </citation>
    <scope>IDENTIFICATION</scope>
    <source>
        <strain evidence="7">SL10</strain>
    </source>
</reference>
<dbReference type="CDD" id="cd02248">
    <property type="entry name" value="Peptidase_C1A"/>
    <property type="match status" value="1"/>
</dbReference>
<feature type="domain" description="Cathepsin propeptide inhibitor" evidence="6">
    <location>
        <begin position="43"/>
        <end position="99"/>
    </location>
</feature>
<dbReference type="PANTHER" id="PTHR12411">
    <property type="entry name" value="CYSTEINE PROTEASE FAMILY C1-RELATED"/>
    <property type="match status" value="1"/>
</dbReference>
<evidence type="ECO:0000313" key="7">
    <source>
        <dbReference type="EnsemblPlants" id="ONIVA03G25930.1"/>
    </source>
</evidence>
<dbReference type="InterPro" id="IPR025661">
    <property type="entry name" value="Pept_asp_AS"/>
</dbReference>
<proteinExistence type="inferred from homology"/>
<evidence type="ECO:0000256" key="3">
    <source>
        <dbReference type="ARBA" id="ARBA00023157"/>
    </source>
</evidence>
<dbReference type="Proteomes" id="UP000006591">
    <property type="component" value="Chromosome 3"/>
</dbReference>
<dbReference type="STRING" id="4536.A0A0E0GQ37"/>
<dbReference type="InterPro" id="IPR000169">
    <property type="entry name" value="Pept_cys_AS"/>
</dbReference>
<name>A0A0E0GQ37_ORYNI</name>
<evidence type="ECO:0000256" key="1">
    <source>
        <dbReference type="ARBA" id="ARBA00008455"/>
    </source>
</evidence>
<organism evidence="7">
    <name type="scientific">Oryza nivara</name>
    <name type="common">Indian wild rice</name>
    <name type="synonym">Oryza sativa f. spontanea</name>
    <dbReference type="NCBI Taxonomy" id="4536"/>
    <lineage>
        <taxon>Eukaryota</taxon>
        <taxon>Viridiplantae</taxon>
        <taxon>Streptophyta</taxon>
        <taxon>Embryophyta</taxon>
        <taxon>Tracheophyta</taxon>
        <taxon>Spermatophyta</taxon>
        <taxon>Magnoliopsida</taxon>
        <taxon>Liliopsida</taxon>
        <taxon>Poales</taxon>
        <taxon>Poaceae</taxon>
        <taxon>BOP clade</taxon>
        <taxon>Oryzoideae</taxon>
        <taxon>Oryzeae</taxon>
        <taxon>Oryzinae</taxon>
        <taxon>Oryza</taxon>
    </lineage>
</organism>
<evidence type="ECO:0000259" key="5">
    <source>
        <dbReference type="SMART" id="SM00645"/>
    </source>
</evidence>
<dbReference type="HOGENOM" id="CLU_012184_1_0_1"/>
<feature type="chain" id="PRO_5018725855" evidence="4">
    <location>
        <begin position="26"/>
        <end position="364"/>
    </location>
</feature>
<protein>
    <submittedName>
        <fullName evidence="7">Uncharacterized protein</fullName>
    </submittedName>
</protein>
<feature type="signal peptide" evidence="4">
    <location>
        <begin position="1"/>
        <end position="25"/>
    </location>
</feature>
<dbReference type="GO" id="GO:0008234">
    <property type="term" value="F:cysteine-type peptidase activity"/>
    <property type="evidence" value="ECO:0007669"/>
    <property type="project" value="InterPro"/>
</dbReference>
<evidence type="ECO:0000259" key="6">
    <source>
        <dbReference type="SMART" id="SM00848"/>
    </source>
</evidence>
<reference evidence="7" key="2">
    <citation type="submission" date="2018-04" db="EMBL/GenBank/DDBJ databases">
        <title>OnivRS2 (Oryza nivara Reference Sequence Version 2).</title>
        <authorList>
            <person name="Zhang J."/>
            <person name="Kudrna D."/>
            <person name="Lee S."/>
            <person name="Talag J."/>
            <person name="Rajasekar S."/>
            <person name="Welchert J."/>
            <person name="Hsing Y.-I."/>
            <person name="Wing R.A."/>
        </authorList>
    </citation>
    <scope>NUCLEOTIDE SEQUENCE [LARGE SCALE GENOMIC DNA]</scope>
    <source>
        <strain evidence="7">SL10</strain>
    </source>
</reference>
<dbReference type="InterPro" id="IPR013128">
    <property type="entry name" value="Peptidase_C1A"/>
</dbReference>
<dbReference type="SMART" id="SM00848">
    <property type="entry name" value="Inhibitor_I29"/>
    <property type="match status" value="1"/>
</dbReference>
<dbReference type="AlphaFoldDB" id="A0A0E0GQ37"/>
<keyword evidence="8" id="KW-1185">Reference proteome</keyword>
<keyword evidence="2 4" id="KW-0732">Signal</keyword>
<comment type="similarity">
    <text evidence="1">Belongs to the peptidase C1 family.</text>
</comment>
<dbReference type="PRINTS" id="PR00705">
    <property type="entry name" value="PAPAIN"/>
</dbReference>
<evidence type="ECO:0000256" key="4">
    <source>
        <dbReference type="SAM" id="SignalP"/>
    </source>
</evidence>
<evidence type="ECO:0000256" key="2">
    <source>
        <dbReference type="ARBA" id="ARBA00022729"/>
    </source>
</evidence>
<dbReference type="InterPro" id="IPR038765">
    <property type="entry name" value="Papain-like_cys_pep_sf"/>
</dbReference>
<dbReference type="Gramene" id="ONIVA03G25930.1">
    <property type="protein sequence ID" value="ONIVA03G25930.1"/>
    <property type="gene ID" value="ONIVA03G25930"/>
</dbReference>
<dbReference type="InterPro" id="IPR039417">
    <property type="entry name" value="Peptidase_C1A_papain-like"/>
</dbReference>
<evidence type="ECO:0000313" key="8">
    <source>
        <dbReference type="Proteomes" id="UP000006591"/>
    </source>
</evidence>
<dbReference type="SUPFAM" id="SSF54001">
    <property type="entry name" value="Cysteine proteinases"/>
    <property type="match status" value="1"/>
</dbReference>
<dbReference type="PROSITE" id="PS00640">
    <property type="entry name" value="THIOL_PROTEASE_ASN"/>
    <property type="match status" value="1"/>
</dbReference>
<dbReference type="GO" id="GO:0006508">
    <property type="term" value="P:proteolysis"/>
    <property type="evidence" value="ECO:0007669"/>
    <property type="project" value="InterPro"/>
</dbReference>
<dbReference type="Gene3D" id="3.90.70.10">
    <property type="entry name" value="Cysteine proteinases"/>
    <property type="match status" value="1"/>
</dbReference>
<feature type="domain" description="Peptidase C1A papain C-terminal" evidence="5">
    <location>
        <begin position="133"/>
        <end position="352"/>
    </location>
</feature>
<dbReference type="Pfam" id="PF00112">
    <property type="entry name" value="Peptidase_C1"/>
    <property type="match status" value="1"/>
</dbReference>
<dbReference type="PROSITE" id="PS00139">
    <property type="entry name" value="THIOL_PROTEASE_CYS"/>
    <property type="match status" value="1"/>
</dbReference>
<dbReference type="Pfam" id="PF08246">
    <property type="entry name" value="Inhibitor_I29"/>
    <property type="match status" value="1"/>
</dbReference>